<dbReference type="Proteomes" id="UP000644507">
    <property type="component" value="Unassembled WGS sequence"/>
</dbReference>
<evidence type="ECO:0000313" key="9">
    <source>
        <dbReference type="Proteomes" id="UP000644507"/>
    </source>
</evidence>
<dbReference type="Pfam" id="PF04085">
    <property type="entry name" value="MreC"/>
    <property type="match status" value="1"/>
</dbReference>
<comment type="similarity">
    <text evidence="1 5">Belongs to the MreC family.</text>
</comment>
<keyword evidence="9" id="KW-1185">Reference proteome</keyword>
<dbReference type="InterPro" id="IPR042177">
    <property type="entry name" value="Cell/Rod_1"/>
</dbReference>
<feature type="coiled-coil region" evidence="6">
    <location>
        <begin position="62"/>
        <end position="106"/>
    </location>
</feature>
<protein>
    <recommendedName>
        <fullName evidence="2 5">Cell shape-determining protein MreC</fullName>
    </recommendedName>
    <alternativeName>
        <fullName evidence="4 5">Cell shape protein MreC</fullName>
    </alternativeName>
</protein>
<reference evidence="8" key="2">
    <citation type="submission" date="2020-09" db="EMBL/GenBank/DDBJ databases">
        <authorList>
            <person name="Sun Q."/>
            <person name="Kim S."/>
        </authorList>
    </citation>
    <scope>NUCLEOTIDE SEQUENCE</scope>
    <source>
        <strain evidence="8">KCTC 12988</strain>
    </source>
</reference>
<evidence type="ECO:0000259" key="7">
    <source>
        <dbReference type="Pfam" id="PF04085"/>
    </source>
</evidence>
<dbReference type="Gene3D" id="2.40.10.340">
    <property type="entry name" value="Rod shape-determining protein MreC, domain 1"/>
    <property type="match status" value="1"/>
</dbReference>
<dbReference type="PANTHER" id="PTHR34138:SF1">
    <property type="entry name" value="CELL SHAPE-DETERMINING PROTEIN MREC"/>
    <property type="match status" value="1"/>
</dbReference>
<evidence type="ECO:0000313" key="8">
    <source>
        <dbReference type="EMBL" id="GHC47655.1"/>
    </source>
</evidence>
<keyword evidence="6" id="KW-0175">Coiled coil</keyword>
<organism evidence="8 9">
    <name type="scientific">Roseibacillus persicicus</name>
    <dbReference type="NCBI Taxonomy" id="454148"/>
    <lineage>
        <taxon>Bacteria</taxon>
        <taxon>Pseudomonadati</taxon>
        <taxon>Verrucomicrobiota</taxon>
        <taxon>Verrucomicrobiia</taxon>
        <taxon>Verrucomicrobiales</taxon>
        <taxon>Verrucomicrobiaceae</taxon>
        <taxon>Roseibacillus</taxon>
    </lineage>
</organism>
<evidence type="ECO:0000256" key="1">
    <source>
        <dbReference type="ARBA" id="ARBA00009369"/>
    </source>
</evidence>
<dbReference type="InterPro" id="IPR042175">
    <property type="entry name" value="Cell/Rod_MreC_2"/>
</dbReference>
<feature type="domain" description="Rod shape-determining protein MreC beta-barrel core" evidence="7">
    <location>
        <begin position="115"/>
        <end position="263"/>
    </location>
</feature>
<dbReference type="RefSeq" id="WP_189568252.1">
    <property type="nucleotide sequence ID" value="NZ_BMXI01000004.1"/>
</dbReference>
<dbReference type="NCBIfam" id="TIGR00219">
    <property type="entry name" value="mreC"/>
    <property type="match status" value="1"/>
</dbReference>
<evidence type="ECO:0000256" key="4">
    <source>
        <dbReference type="ARBA" id="ARBA00032089"/>
    </source>
</evidence>
<keyword evidence="3 5" id="KW-0133">Cell shape</keyword>
<proteinExistence type="inferred from homology"/>
<evidence type="ECO:0000256" key="6">
    <source>
        <dbReference type="SAM" id="Coils"/>
    </source>
</evidence>
<dbReference type="PANTHER" id="PTHR34138">
    <property type="entry name" value="CELL SHAPE-DETERMINING PROTEIN MREC"/>
    <property type="match status" value="1"/>
</dbReference>
<dbReference type="PIRSF" id="PIRSF038471">
    <property type="entry name" value="MreC"/>
    <property type="match status" value="1"/>
</dbReference>
<dbReference type="GO" id="GO:0005886">
    <property type="term" value="C:plasma membrane"/>
    <property type="evidence" value="ECO:0007669"/>
    <property type="project" value="TreeGrafter"/>
</dbReference>
<dbReference type="InterPro" id="IPR007221">
    <property type="entry name" value="MreC"/>
</dbReference>
<evidence type="ECO:0000256" key="3">
    <source>
        <dbReference type="ARBA" id="ARBA00022960"/>
    </source>
</evidence>
<dbReference type="GO" id="GO:0008360">
    <property type="term" value="P:regulation of cell shape"/>
    <property type="evidence" value="ECO:0007669"/>
    <property type="project" value="UniProtKB-KW"/>
</dbReference>
<sequence>MKPLTLFALLIFLSAGTWVLTWSPMTVRKVQETYYKAIGPFLQSGSKIEKFSRDFVREVEHSENLQRKLEAIQADYGELKIIEGRFRELERENVQLNQALGFQKRTTFDVKAAKVIKRQPSTWWDTLTINQGEKSDVGTQLTVLAEGGLVGRVDQAFEDISNIILVTDESCQVSVYVEGSPEKGILSGEPGEYGTTPLLRLRYLSRNAAIQKGMKVFTTGRGGIFPPDIQVGTITEVIPGSYESEAMVKPSVDLQNLSVVFVLAGDDTVEQVEDPEP</sequence>
<dbReference type="EMBL" id="BMXI01000004">
    <property type="protein sequence ID" value="GHC47655.1"/>
    <property type="molecule type" value="Genomic_DNA"/>
</dbReference>
<dbReference type="Gene3D" id="2.40.10.350">
    <property type="entry name" value="Rod shape-determining protein MreC, domain 2"/>
    <property type="match status" value="1"/>
</dbReference>
<reference evidence="8" key="1">
    <citation type="journal article" date="2014" name="Int. J. Syst. Evol. Microbiol.">
        <title>Complete genome sequence of Corynebacterium casei LMG S-19264T (=DSM 44701T), isolated from a smear-ripened cheese.</title>
        <authorList>
            <consortium name="US DOE Joint Genome Institute (JGI-PGF)"/>
            <person name="Walter F."/>
            <person name="Albersmeier A."/>
            <person name="Kalinowski J."/>
            <person name="Ruckert C."/>
        </authorList>
    </citation>
    <scope>NUCLEOTIDE SEQUENCE</scope>
    <source>
        <strain evidence="8">KCTC 12988</strain>
    </source>
</reference>
<comment type="function">
    <text evidence="5">Involved in formation and maintenance of cell shape.</text>
</comment>
<accession>A0A918TIR2</accession>
<comment type="caution">
    <text evidence="8">The sequence shown here is derived from an EMBL/GenBank/DDBJ whole genome shotgun (WGS) entry which is preliminary data.</text>
</comment>
<gene>
    <name evidence="8" type="primary">mreC</name>
    <name evidence="8" type="ORF">GCM10007100_11780</name>
</gene>
<dbReference type="AlphaFoldDB" id="A0A918TIR2"/>
<dbReference type="InterPro" id="IPR055342">
    <property type="entry name" value="MreC_beta-barrel_core"/>
</dbReference>
<evidence type="ECO:0000256" key="2">
    <source>
        <dbReference type="ARBA" id="ARBA00013855"/>
    </source>
</evidence>
<evidence type="ECO:0000256" key="5">
    <source>
        <dbReference type="PIRNR" id="PIRNR038471"/>
    </source>
</evidence>
<name>A0A918TIR2_9BACT</name>